<protein>
    <submittedName>
        <fullName evidence="2">Uncharacterized protein</fullName>
    </submittedName>
</protein>
<evidence type="ECO:0000313" key="2">
    <source>
        <dbReference type="EMBL" id="OQR69701.1"/>
    </source>
</evidence>
<dbReference type="Proteomes" id="UP000192247">
    <property type="component" value="Unassembled WGS sequence"/>
</dbReference>
<proteinExistence type="predicted"/>
<reference evidence="2 3" key="1">
    <citation type="journal article" date="2017" name="Gigascience">
        <title>Draft genome of the honey bee ectoparasitic mite, Tropilaelaps mercedesae, is shaped by the parasitic life history.</title>
        <authorList>
            <person name="Dong X."/>
            <person name="Armstrong S.D."/>
            <person name="Xia D."/>
            <person name="Makepeace B.L."/>
            <person name="Darby A.C."/>
            <person name="Kadowaki T."/>
        </authorList>
    </citation>
    <scope>NUCLEOTIDE SEQUENCE [LARGE SCALE GENOMIC DNA]</scope>
    <source>
        <strain evidence="2">Wuxi-XJTLU</strain>
    </source>
</reference>
<dbReference type="EMBL" id="MNPL01020107">
    <property type="protein sequence ID" value="OQR69701.1"/>
    <property type="molecule type" value="Genomic_DNA"/>
</dbReference>
<organism evidence="2 3">
    <name type="scientific">Tropilaelaps mercedesae</name>
    <dbReference type="NCBI Taxonomy" id="418985"/>
    <lineage>
        <taxon>Eukaryota</taxon>
        <taxon>Metazoa</taxon>
        <taxon>Ecdysozoa</taxon>
        <taxon>Arthropoda</taxon>
        <taxon>Chelicerata</taxon>
        <taxon>Arachnida</taxon>
        <taxon>Acari</taxon>
        <taxon>Parasitiformes</taxon>
        <taxon>Mesostigmata</taxon>
        <taxon>Gamasina</taxon>
        <taxon>Dermanyssoidea</taxon>
        <taxon>Laelapidae</taxon>
        <taxon>Tropilaelaps</taxon>
    </lineage>
</organism>
<feature type="region of interest" description="Disordered" evidence="1">
    <location>
        <begin position="1"/>
        <end position="21"/>
    </location>
</feature>
<keyword evidence="3" id="KW-1185">Reference proteome</keyword>
<evidence type="ECO:0000256" key="1">
    <source>
        <dbReference type="SAM" id="MobiDB-lite"/>
    </source>
</evidence>
<dbReference type="AlphaFoldDB" id="A0A1V9X8I4"/>
<name>A0A1V9X8I4_9ACAR</name>
<accession>A0A1V9X8I4</accession>
<gene>
    <name evidence="2" type="ORF">BIW11_04315</name>
</gene>
<evidence type="ECO:0000313" key="3">
    <source>
        <dbReference type="Proteomes" id="UP000192247"/>
    </source>
</evidence>
<feature type="compositionally biased region" description="Polar residues" evidence="1">
    <location>
        <begin position="1"/>
        <end position="10"/>
    </location>
</feature>
<dbReference type="InParanoid" id="A0A1V9X8I4"/>
<sequence>MTTQLRQRFGSTAPLFKSERMSSHVTDPETFMMHKLKKYLN</sequence>
<comment type="caution">
    <text evidence="2">The sequence shown here is derived from an EMBL/GenBank/DDBJ whole genome shotgun (WGS) entry which is preliminary data.</text>
</comment>